<dbReference type="EMBL" id="JADCTT010000003">
    <property type="protein sequence ID" value="KAF9756075.1"/>
    <property type="molecule type" value="Genomic_DNA"/>
</dbReference>
<reference evidence="2" key="1">
    <citation type="submission" date="2020-10" db="EMBL/GenBank/DDBJ databases">
        <title>High-Quality Genome Resource of Clonostachys rosea strain S41 by Oxford Nanopore Long-Read Sequencing.</title>
        <authorList>
            <person name="Wang H."/>
        </authorList>
    </citation>
    <scope>NUCLEOTIDE SEQUENCE</scope>
    <source>
        <strain evidence="2">S41</strain>
    </source>
</reference>
<proteinExistence type="predicted"/>
<dbReference type="PANTHER" id="PTHR37535">
    <property type="entry name" value="FLUG DOMAIN PROTEIN"/>
    <property type="match status" value="1"/>
</dbReference>
<dbReference type="AlphaFoldDB" id="A0A8H7TR61"/>
<feature type="compositionally biased region" description="Basic and acidic residues" evidence="1">
    <location>
        <begin position="95"/>
        <end position="106"/>
    </location>
</feature>
<dbReference type="PANTHER" id="PTHR37535:SF3">
    <property type="entry name" value="FLUG DOMAIN-CONTAINING PROTEIN"/>
    <property type="match status" value="1"/>
</dbReference>
<evidence type="ECO:0000256" key="1">
    <source>
        <dbReference type="SAM" id="MobiDB-lite"/>
    </source>
</evidence>
<evidence type="ECO:0000313" key="2">
    <source>
        <dbReference type="EMBL" id="KAF9756075.1"/>
    </source>
</evidence>
<protein>
    <submittedName>
        <fullName evidence="2">Uncharacterized protein</fullName>
    </submittedName>
</protein>
<organism evidence="2 3">
    <name type="scientific">Bionectria ochroleuca</name>
    <name type="common">Gliocladium roseum</name>
    <dbReference type="NCBI Taxonomy" id="29856"/>
    <lineage>
        <taxon>Eukaryota</taxon>
        <taxon>Fungi</taxon>
        <taxon>Dikarya</taxon>
        <taxon>Ascomycota</taxon>
        <taxon>Pezizomycotina</taxon>
        <taxon>Sordariomycetes</taxon>
        <taxon>Hypocreomycetidae</taxon>
        <taxon>Hypocreales</taxon>
        <taxon>Bionectriaceae</taxon>
        <taxon>Clonostachys</taxon>
    </lineage>
</organism>
<evidence type="ECO:0000313" key="3">
    <source>
        <dbReference type="Proteomes" id="UP000616885"/>
    </source>
</evidence>
<comment type="caution">
    <text evidence="2">The sequence shown here is derived from an EMBL/GenBank/DDBJ whole genome shotgun (WGS) entry which is preliminary data.</text>
</comment>
<name>A0A8H7TR61_BIOOC</name>
<feature type="region of interest" description="Disordered" evidence="1">
    <location>
        <begin position="95"/>
        <end position="115"/>
    </location>
</feature>
<gene>
    <name evidence="2" type="ORF">IM811_011516</name>
</gene>
<dbReference type="Proteomes" id="UP000616885">
    <property type="component" value="Unassembled WGS sequence"/>
</dbReference>
<sequence length="222" mass="25225">MAEKYDLPRGKQAEKPKKFLTIENYTTMQIFHWTGDSYNYIHEGMRIDNTNLLNVQSFTSARRQEVIMADLEWHIAETNGEPEFRVKFTRNFCKGKDKNQPEHPLPERLQSSDGKPPPLFAQPVFHLLGNCISAGAFADYRTVDEVLAVRRPDNQSYGILELDRNIETRPVFPVWTSSGSSLSLDPRIVGALQCPTGVSGQASLLAFNPMMHAERFLLKLLV</sequence>
<accession>A0A8H7TR61</accession>